<dbReference type="AlphaFoldDB" id="A0AAV9UMR2"/>
<comment type="caution">
    <text evidence="2">The sequence shown here is derived from an EMBL/GenBank/DDBJ whole genome shotgun (WGS) entry which is preliminary data.</text>
</comment>
<dbReference type="Pfam" id="PF06985">
    <property type="entry name" value="HET"/>
    <property type="match status" value="1"/>
</dbReference>
<gene>
    <name evidence="2" type="ORF">TWF730_010983</name>
</gene>
<reference evidence="2 3" key="1">
    <citation type="submission" date="2019-10" db="EMBL/GenBank/DDBJ databases">
        <authorList>
            <person name="Palmer J.M."/>
        </authorList>
    </citation>
    <scope>NUCLEOTIDE SEQUENCE [LARGE SCALE GENOMIC DNA]</scope>
    <source>
        <strain evidence="2 3">TWF730</strain>
    </source>
</reference>
<feature type="domain" description="Heterokaryon incompatibility" evidence="1">
    <location>
        <begin position="69"/>
        <end position="215"/>
    </location>
</feature>
<dbReference type="EMBL" id="JAVHNS010000009">
    <property type="protein sequence ID" value="KAK6343394.1"/>
    <property type="molecule type" value="Genomic_DNA"/>
</dbReference>
<dbReference type="Proteomes" id="UP001373714">
    <property type="component" value="Unassembled WGS sequence"/>
</dbReference>
<sequence>MASKNTDDSTLHAPKNVTFSFPTLGDPTREIRLLSLPCRNKQKDIDGGTITCNFLPPMTPESVRTDYEYEALSYTSGPEEYVKIRVDERDFEIRQNLASAIKNLILDDKPRFLWIDQICINEANNTERSSQVRLMQEVYGKATDVIVWLGEEEEESDLVFDVLEKSSFDRFGLNGPDGGPISFDNWYNKDGDAPLQALNKLCHRMYWKRVWITQEIILAKHATLHCGARKAPWETLVYHLYGIRRYHDDRTAIEADDYERETELPESPCFDLVKIQINIRRTRSTLADMMEKCPDRLCKHPRDKIYGLLSIVTDGQDICPDYEKDIGQVYFEVIQHWLPSKTSSDLLHLSQVLQRQLGYSSGDAIRAYMAKQNSQNAGPHLTPPKVHVLPIGVVQLGCPLGYPAGDTEFHNAIGNMIRQFFNILSPNWRGKVARIAKNVFGGIYETPKTLDWSCTVRFSSDTDITDADETTMIGSNGIELEEFDREEIGMELHKVFKLETERQKSTSDVFFRHKTFGTGTFAGFICNAAQDGDRLFLLPECGSALVMRPVGRSEWLCVGKAFLLLEKRVTTGGTSYLQHPDLKNLGFRGHKRYVTSIDMSWECFQLLTV</sequence>
<name>A0AAV9UMR2_9PEZI</name>
<accession>A0AAV9UMR2</accession>
<organism evidence="2 3">
    <name type="scientific">Orbilia blumenaviensis</name>
    <dbReference type="NCBI Taxonomy" id="1796055"/>
    <lineage>
        <taxon>Eukaryota</taxon>
        <taxon>Fungi</taxon>
        <taxon>Dikarya</taxon>
        <taxon>Ascomycota</taxon>
        <taxon>Pezizomycotina</taxon>
        <taxon>Orbiliomycetes</taxon>
        <taxon>Orbiliales</taxon>
        <taxon>Orbiliaceae</taxon>
        <taxon>Orbilia</taxon>
    </lineage>
</organism>
<dbReference type="InterPro" id="IPR052895">
    <property type="entry name" value="HetReg/Transcr_Mod"/>
</dbReference>
<dbReference type="PANTHER" id="PTHR24148:SF73">
    <property type="entry name" value="HET DOMAIN PROTEIN (AFU_ORTHOLOGUE AFUA_8G01020)"/>
    <property type="match status" value="1"/>
</dbReference>
<protein>
    <recommendedName>
        <fullName evidence="1">Heterokaryon incompatibility domain-containing protein</fullName>
    </recommendedName>
</protein>
<dbReference type="InterPro" id="IPR010730">
    <property type="entry name" value="HET"/>
</dbReference>
<evidence type="ECO:0000259" key="1">
    <source>
        <dbReference type="Pfam" id="PF06985"/>
    </source>
</evidence>
<evidence type="ECO:0000313" key="2">
    <source>
        <dbReference type="EMBL" id="KAK6343394.1"/>
    </source>
</evidence>
<keyword evidence="3" id="KW-1185">Reference proteome</keyword>
<evidence type="ECO:0000313" key="3">
    <source>
        <dbReference type="Proteomes" id="UP001373714"/>
    </source>
</evidence>
<dbReference type="PANTHER" id="PTHR24148">
    <property type="entry name" value="ANKYRIN REPEAT DOMAIN-CONTAINING PROTEIN 39 HOMOLOG-RELATED"/>
    <property type="match status" value="1"/>
</dbReference>
<proteinExistence type="predicted"/>